<dbReference type="EMBL" id="CM037161">
    <property type="protein sequence ID" value="KAH7853476.1"/>
    <property type="molecule type" value="Genomic_DNA"/>
</dbReference>
<organism evidence="1 2">
    <name type="scientific">Vaccinium darrowii</name>
    <dbReference type="NCBI Taxonomy" id="229202"/>
    <lineage>
        <taxon>Eukaryota</taxon>
        <taxon>Viridiplantae</taxon>
        <taxon>Streptophyta</taxon>
        <taxon>Embryophyta</taxon>
        <taxon>Tracheophyta</taxon>
        <taxon>Spermatophyta</taxon>
        <taxon>Magnoliopsida</taxon>
        <taxon>eudicotyledons</taxon>
        <taxon>Gunneridae</taxon>
        <taxon>Pentapetalae</taxon>
        <taxon>asterids</taxon>
        <taxon>Ericales</taxon>
        <taxon>Ericaceae</taxon>
        <taxon>Vaccinioideae</taxon>
        <taxon>Vaccinieae</taxon>
        <taxon>Vaccinium</taxon>
    </lineage>
</organism>
<protein>
    <submittedName>
        <fullName evidence="1">Uncharacterized protein</fullName>
    </submittedName>
</protein>
<reference evidence="1 2" key="1">
    <citation type="journal article" date="2021" name="Hortic Res">
        <title>High-quality reference genome and annotation aids understanding of berry development for evergreen blueberry (Vaccinium darrowii).</title>
        <authorList>
            <person name="Yu J."/>
            <person name="Hulse-Kemp A.M."/>
            <person name="Babiker E."/>
            <person name="Staton M."/>
        </authorList>
    </citation>
    <scope>NUCLEOTIDE SEQUENCE [LARGE SCALE GENOMIC DNA]</scope>
    <source>
        <strain evidence="2">cv. NJ 8807/NJ 8810</strain>
        <tissue evidence="1">Young leaf</tissue>
    </source>
</reference>
<gene>
    <name evidence="1" type="ORF">Vadar_002879</name>
</gene>
<evidence type="ECO:0000313" key="1">
    <source>
        <dbReference type="EMBL" id="KAH7853476.1"/>
    </source>
</evidence>
<accession>A0ACB7YIS6</accession>
<evidence type="ECO:0000313" key="2">
    <source>
        <dbReference type="Proteomes" id="UP000828048"/>
    </source>
</evidence>
<proteinExistence type="predicted"/>
<name>A0ACB7YIS6_9ERIC</name>
<dbReference type="Proteomes" id="UP000828048">
    <property type="component" value="Chromosome 11"/>
</dbReference>
<sequence length="176" mass="20706">MVKQGCCPIIFRKKAMDNPYFFHTMQLDIDEMITNIFWGDHQMITDYGLLRDTLSFDMTFRTNKECRPLALFTDFNHHRMTVIFGVALMYDETTPSFVWLFKTFLEAMSEKKPFTFFTDQDQAMANALSKVMPDVKHGLCTFHLNQNAMKHLGYLGENFSSFINDFNVCMYGYEEK</sequence>
<keyword evidence="2" id="KW-1185">Reference proteome</keyword>
<comment type="caution">
    <text evidence="1">The sequence shown here is derived from an EMBL/GenBank/DDBJ whole genome shotgun (WGS) entry which is preliminary data.</text>
</comment>